<evidence type="ECO:0000256" key="5">
    <source>
        <dbReference type="ARBA" id="ARBA00022692"/>
    </source>
</evidence>
<keyword evidence="4" id="KW-0597">Phosphoprotein</keyword>
<dbReference type="AlphaFoldDB" id="A0A0D0BMS6"/>
<proteinExistence type="inferred from homology"/>
<feature type="transmembrane region" description="Helical" evidence="9">
    <location>
        <begin position="114"/>
        <end position="137"/>
    </location>
</feature>
<dbReference type="GO" id="GO:0005886">
    <property type="term" value="C:plasma membrane"/>
    <property type="evidence" value="ECO:0007669"/>
    <property type="project" value="TreeGrafter"/>
</dbReference>
<evidence type="ECO:0000256" key="2">
    <source>
        <dbReference type="ARBA" id="ARBA00008974"/>
    </source>
</evidence>
<keyword evidence="6 9" id="KW-1133">Transmembrane helix</keyword>
<dbReference type="OrthoDB" id="2116389at2759"/>
<feature type="transmembrane region" description="Helical" evidence="9">
    <location>
        <begin position="193"/>
        <end position="214"/>
    </location>
</feature>
<sequence>MAEIDTKLSFHTSVTKGDLEKATLPPVLINEAQALENLDDNVPRSKFAALWHIVRILDKYGVEARGIERVPPNQRTQTSPLAPFWMWLAANMTITTFSIGTLSKSIFFLGFKEAALTITFFNLLCTIPVAYFSTWGAKLGLRQLTLSRFSFGYATAQLPIVLNCIGCVGWSIVSSTVGVQTLRAVSTSHQIPVAAGLVVIAVATIAVSFMGYRFVHLYEQYCWVPVAVIFLIFLGQIARFTENDFGGSGNVEAGNVLSFGATVAGYALAWGSCAADYSVRVPEDMSSYKIFFSTYLGLNIPLIFTQCLSAAAMTTFNQKTTWEDAFNDNSIGGLLGAGLAGPMGGFGSFLLVVIALSVVAGNIVNVYSLALTFQNLHPYAQGMPRIVIVLIGSAVYIILAIVGASHFKEWLTTFLVILSYWLAIFSTILIEEHLIFRHGKWSNYVPDDFNNWRKLPLGVASFLALGCGVAGAVLGMAQVWYVGIIGRLIGDPEFGGDIGFELAFAFTAVTYPPLRYVEKKWWGY</sequence>
<evidence type="ECO:0000313" key="11">
    <source>
        <dbReference type="Proteomes" id="UP000053593"/>
    </source>
</evidence>
<accession>A0A0D0BMS6</accession>
<feature type="transmembrane region" description="Helical" evidence="9">
    <location>
        <begin position="149"/>
        <end position="173"/>
    </location>
</feature>
<evidence type="ECO:0000313" key="10">
    <source>
        <dbReference type="EMBL" id="KIK56241.1"/>
    </source>
</evidence>
<evidence type="ECO:0000256" key="3">
    <source>
        <dbReference type="ARBA" id="ARBA00022448"/>
    </source>
</evidence>
<keyword evidence="11" id="KW-1185">Reference proteome</keyword>
<feature type="transmembrane region" description="Helical" evidence="9">
    <location>
        <begin position="385"/>
        <end position="404"/>
    </location>
</feature>
<dbReference type="PANTHER" id="PTHR31806:SF1">
    <property type="entry name" value="PURINE-CYTOSINE PERMEASE FCY2-RELATED"/>
    <property type="match status" value="1"/>
</dbReference>
<evidence type="ECO:0000256" key="1">
    <source>
        <dbReference type="ARBA" id="ARBA00004141"/>
    </source>
</evidence>
<dbReference type="Proteomes" id="UP000053593">
    <property type="component" value="Unassembled WGS sequence"/>
</dbReference>
<evidence type="ECO:0000256" key="7">
    <source>
        <dbReference type="ARBA" id="ARBA00023136"/>
    </source>
</evidence>
<feature type="transmembrane region" description="Helical" evidence="9">
    <location>
        <begin position="494"/>
        <end position="514"/>
    </location>
</feature>
<dbReference type="InterPro" id="IPR026030">
    <property type="entry name" value="Pur-cyt_permease_Fcy2/21/22"/>
</dbReference>
<feature type="transmembrane region" description="Helical" evidence="9">
    <location>
        <begin position="459"/>
        <end position="482"/>
    </location>
</feature>
<feature type="transmembrane region" description="Helical" evidence="9">
    <location>
        <begin position="291"/>
        <end position="313"/>
    </location>
</feature>
<dbReference type="PIRSF" id="PIRSF002744">
    <property type="entry name" value="Pur-cyt_permease"/>
    <property type="match status" value="1"/>
</dbReference>
<evidence type="ECO:0000256" key="6">
    <source>
        <dbReference type="ARBA" id="ARBA00022989"/>
    </source>
</evidence>
<protein>
    <recommendedName>
        <fullName evidence="12">Purine-cytosine permease</fullName>
    </recommendedName>
</protein>
<feature type="transmembrane region" description="Helical" evidence="9">
    <location>
        <begin position="349"/>
        <end position="373"/>
    </location>
</feature>
<dbReference type="GO" id="GO:0000329">
    <property type="term" value="C:fungal-type vacuole membrane"/>
    <property type="evidence" value="ECO:0007669"/>
    <property type="project" value="TreeGrafter"/>
</dbReference>
<keyword evidence="7 8" id="KW-0472">Membrane</keyword>
<dbReference type="GO" id="GO:0022857">
    <property type="term" value="F:transmembrane transporter activity"/>
    <property type="evidence" value="ECO:0007669"/>
    <property type="project" value="InterPro"/>
</dbReference>
<dbReference type="Pfam" id="PF02133">
    <property type="entry name" value="Transp_cyt_pur"/>
    <property type="match status" value="1"/>
</dbReference>
<gene>
    <name evidence="10" type="ORF">GYMLUDRAFT_247993</name>
</gene>
<feature type="transmembrane region" description="Helical" evidence="9">
    <location>
        <begin position="258"/>
        <end position="279"/>
    </location>
</feature>
<organism evidence="10 11">
    <name type="scientific">Collybiopsis luxurians FD-317 M1</name>
    <dbReference type="NCBI Taxonomy" id="944289"/>
    <lineage>
        <taxon>Eukaryota</taxon>
        <taxon>Fungi</taxon>
        <taxon>Dikarya</taxon>
        <taxon>Basidiomycota</taxon>
        <taxon>Agaricomycotina</taxon>
        <taxon>Agaricomycetes</taxon>
        <taxon>Agaricomycetidae</taxon>
        <taxon>Agaricales</taxon>
        <taxon>Marasmiineae</taxon>
        <taxon>Omphalotaceae</taxon>
        <taxon>Collybiopsis</taxon>
        <taxon>Collybiopsis luxurians</taxon>
    </lineage>
</organism>
<keyword evidence="3 8" id="KW-0813">Transport</keyword>
<evidence type="ECO:0000256" key="8">
    <source>
        <dbReference type="PIRNR" id="PIRNR002744"/>
    </source>
</evidence>
<dbReference type="InterPro" id="IPR001248">
    <property type="entry name" value="Pur-cyt_permease"/>
</dbReference>
<dbReference type="FunFam" id="1.10.4160.10:FF:000002">
    <property type="entry name" value="Purine-cytosine permease fcyB"/>
    <property type="match status" value="1"/>
</dbReference>
<reference evidence="10 11" key="1">
    <citation type="submission" date="2014-04" db="EMBL/GenBank/DDBJ databases">
        <title>Evolutionary Origins and Diversification of the Mycorrhizal Mutualists.</title>
        <authorList>
            <consortium name="DOE Joint Genome Institute"/>
            <consortium name="Mycorrhizal Genomics Consortium"/>
            <person name="Kohler A."/>
            <person name="Kuo A."/>
            <person name="Nagy L.G."/>
            <person name="Floudas D."/>
            <person name="Copeland A."/>
            <person name="Barry K.W."/>
            <person name="Cichocki N."/>
            <person name="Veneault-Fourrey C."/>
            <person name="LaButti K."/>
            <person name="Lindquist E.A."/>
            <person name="Lipzen A."/>
            <person name="Lundell T."/>
            <person name="Morin E."/>
            <person name="Murat C."/>
            <person name="Riley R."/>
            <person name="Ohm R."/>
            <person name="Sun H."/>
            <person name="Tunlid A."/>
            <person name="Henrissat B."/>
            <person name="Grigoriev I.V."/>
            <person name="Hibbett D.S."/>
            <person name="Martin F."/>
        </authorList>
    </citation>
    <scope>NUCLEOTIDE SEQUENCE [LARGE SCALE GENOMIC DNA]</scope>
    <source>
        <strain evidence="10 11">FD-317 M1</strain>
    </source>
</reference>
<feature type="transmembrane region" description="Helical" evidence="9">
    <location>
        <begin position="84"/>
        <end position="102"/>
    </location>
</feature>
<comment type="subcellular location">
    <subcellularLocation>
        <location evidence="1">Membrane</location>
        <topology evidence="1">Multi-pass membrane protein</topology>
    </subcellularLocation>
</comment>
<evidence type="ECO:0000256" key="4">
    <source>
        <dbReference type="ARBA" id="ARBA00022553"/>
    </source>
</evidence>
<dbReference type="PANTHER" id="PTHR31806">
    <property type="entry name" value="PURINE-CYTOSINE PERMEASE FCY2-RELATED"/>
    <property type="match status" value="1"/>
</dbReference>
<evidence type="ECO:0000256" key="9">
    <source>
        <dbReference type="SAM" id="Phobius"/>
    </source>
</evidence>
<dbReference type="Gene3D" id="1.10.4160.10">
    <property type="entry name" value="Hydantoin permease"/>
    <property type="match status" value="1"/>
</dbReference>
<evidence type="ECO:0008006" key="12">
    <source>
        <dbReference type="Google" id="ProtNLM"/>
    </source>
</evidence>
<feature type="transmembrane region" description="Helical" evidence="9">
    <location>
        <begin position="221"/>
        <end position="238"/>
    </location>
</feature>
<keyword evidence="5 9" id="KW-0812">Transmembrane</keyword>
<dbReference type="HOGENOM" id="CLU_026016_2_1_1"/>
<dbReference type="GO" id="GO:0015851">
    <property type="term" value="P:nucleobase transport"/>
    <property type="evidence" value="ECO:0007669"/>
    <property type="project" value="UniProtKB-ARBA"/>
</dbReference>
<dbReference type="EMBL" id="KN834799">
    <property type="protein sequence ID" value="KIK56241.1"/>
    <property type="molecule type" value="Genomic_DNA"/>
</dbReference>
<name>A0A0D0BMS6_9AGAR</name>
<feature type="transmembrane region" description="Helical" evidence="9">
    <location>
        <begin position="410"/>
        <end position="430"/>
    </location>
</feature>
<comment type="similarity">
    <text evidence="2 8">Belongs to the purine-cytosine permease (2.A.39) family.</text>
</comment>